<accession>A0AAW6B8M6</accession>
<organism evidence="1 2">
    <name type="scientific">Lactobacillus amylovorus</name>
    <dbReference type="NCBI Taxonomy" id="1604"/>
    <lineage>
        <taxon>Bacteria</taxon>
        <taxon>Bacillati</taxon>
        <taxon>Bacillota</taxon>
        <taxon>Bacilli</taxon>
        <taxon>Lactobacillales</taxon>
        <taxon>Lactobacillaceae</taxon>
        <taxon>Lactobacillus</taxon>
    </lineage>
</organism>
<proteinExistence type="predicted"/>
<evidence type="ECO:0000313" key="1">
    <source>
        <dbReference type="EMBL" id="MDB6246531.1"/>
    </source>
</evidence>
<reference evidence="1" key="2">
    <citation type="submission" date="2022-10" db="EMBL/GenBank/DDBJ databases">
        <authorList>
            <person name="Kostovova I."/>
            <person name="Moravkova M."/>
            <person name="Pechar R."/>
        </authorList>
    </citation>
    <scope>NUCLEOTIDE SEQUENCE</scope>
    <source>
        <strain evidence="1">M597B</strain>
    </source>
</reference>
<gene>
    <name evidence="1" type="ORF">ODV14_04130</name>
</gene>
<dbReference type="EMBL" id="JAOTHD010000009">
    <property type="protein sequence ID" value="MDB6246531.1"/>
    <property type="molecule type" value="Genomic_DNA"/>
</dbReference>
<comment type="caution">
    <text evidence="1">The sequence shown here is derived from an EMBL/GenBank/DDBJ whole genome shotgun (WGS) entry which is preliminary data.</text>
</comment>
<sequence>MNEFTDRNKKLNEYHVKYGYKLGIRPKMSTFRKKKFMINTMDVAFILGT</sequence>
<dbReference type="Proteomes" id="UP001141961">
    <property type="component" value="Unassembled WGS sequence"/>
</dbReference>
<dbReference type="RefSeq" id="WP_271326898.1">
    <property type="nucleotide sequence ID" value="NZ_JAOTHC010000009.1"/>
</dbReference>
<reference evidence="1" key="1">
    <citation type="journal article" date="2022" name="Microorganisms">
        <title>Antibiotic Susceptibility, Resistance Gene Determinants and Corresponding Genomic Regions in Lactobacillus amylovorus Isolates Derived from Wild Boars and Domestic Pigs.</title>
        <authorList>
            <person name="Moravkova M."/>
            <person name="Kostovova I."/>
            <person name="Kavanova K."/>
            <person name="Pechar R."/>
            <person name="Stanek S."/>
            <person name="Brychta A."/>
            <person name="Zeman M."/>
            <person name="Kubasova T."/>
        </authorList>
    </citation>
    <scope>NUCLEOTIDE SEQUENCE</scope>
    <source>
        <strain evidence="1">M597B</strain>
    </source>
</reference>
<dbReference type="AlphaFoldDB" id="A0AAW6B8M6"/>
<protein>
    <submittedName>
        <fullName evidence="1">Uncharacterized protein</fullName>
    </submittedName>
</protein>
<evidence type="ECO:0000313" key="2">
    <source>
        <dbReference type="Proteomes" id="UP001141961"/>
    </source>
</evidence>
<name>A0AAW6B8M6_LACAM</name>